<dbReference type="NCBIfam" id="TIGR00756">
    <property type="entry name" value="PPR"/>
    <property type="match status" value="4"/>
</dbReference>
<sequence>MKGRGHGAKLKELNAFAAQGAVAPAWELFQLLKAAASPGQLPPLGGAGESENELRLERRFVWNTMLKAYANAGDEVNARVFYKSMLSAQVVPNAKTYGKLMEAAAKRGETPTARAWMTQMERDNIKPGILHYSQLMASAAHAANLAEAEMLDEEVRSLGLVPTETYYNSLLNACAKAGDLASCRRWYQEMLLRGFQPTSLTYSTLISAGRWTGDALSGLAWARQWPRTSLEAYHAFMDLAAVHQDLHLAVRSFHELTQVFMPSVTTYNTLLLAFARGGDLRAAQQWLRRMVALTEEPNEVTYRILIQCCAQAGDLLSAAGYLEEMEAQHLTVDVTTRNILANAAAEAGDAAFAKEWLQSLRSTTTTPDAFSFNAVLKAQLAAGDLPGAEEHFHKFFAAAGRTVQPDLTTFGMLINAYAEVKDHRQALSWLRAMPRCRLSPTVVQYTQVLKSFTEEEKSTGERLFREMVEDAQLPTQVTLKVLRRLVGPLRTRRLLEDLDIDESSLEPLVTADAQKRRWAESALRRQEAQVRKRVSHLQVALRLTRIWGHDVVRLEKAHPGNPSQGANLLLMGIKDQNMVGKVRVLVGPRSVVLARFGRRGVLQKTSTLDSSGTSLFSAELLERKPSSSPLRRKLMNRRERRFLKTLARVFLIRRSTKVSSLNAALTATNDSVALSRDEYDKRPGSDWIERRGVGGREGS</sequence>
<name>A0ABP0RJQ0_9DINO</name>
<feature type="repeat" description="PPR" evidence="2">
    <location>
        <begin position="93"/>
        <end position="127"/>
    </location>
</feature>
<dbReference type="InterPro" id="IPR011990">
    <property type="entry name" value="TPR-like_helical_dom_sf"/>
</dbReference>
<dbReference type="PROSITE" id="PS51375">
    <property type="entry name" value="PPR"/>
    <property type="match status" value="6"/>
</dbReference>
<dbReference type="PANTHER" id="PTHR47447:SF23">
    <property type="entry name" value="PENTACOTRIPEPTIDE-REPEAT REGION OF PRORP DOMAIN-CONTAINING PROTEIN"/>
    <property type="match status" value="1"/>
</dbReference>
<gene>
    <name evidence="5" type="ORF">CCMP2556_LOCUS47583</name>
</gene>
<evidence type="ECO:0000313" key="6">
    <source>
        <dbReference type="Proteomes" id="UP001642484"/>
    </source>
</evidence>
<evidence type="ECO:0000256" key="1">
    <source>
        <dbReference type="ARBA" id="ARBA00022737"/>
    </source>
</evidence>
<proteinExistence type="predicted"/>
<dbReference type="PANTHER" id="PTHR47447">
    <property type="entry name" value="OS03G0856100 PROTEIN"/>
    <property type="match status" value="1"/>
</dbReference>
<dbReference type="Proteomes" id="UP001642484">
    <property type="component" value="Unassembled WGS sequence"/>
</dbReference>
<evidence type="ECO:0000256" key="2">
    <source>
        <dbReference type="PROSITE-ProRule" id="PRU00708"/>
    </source>
</evidence>
<protein>
    <recommendedName>
        <fullName evidence="4">PROP1-like PPR domain-containing protein</fullName>
    </recommendedName>
</protein>
<dbReference type="EMBL" id="CAXAMN010026139">
    <property type="protein sequence ID" value="CAK9100830.1"/>
    <property type="molecule type" value="Genomic_DNA"/>
</dbReference>
<dbReference type="Pfam" id="PF17177">
    <property type="entry name" value="PPR_long"/>
    <property type="match status" value="1"/>
</dbReference>
<keyword evidence="6" id="KW-1185">Reference proteome</keyword>
<accession>A0ABP0RJQ0</accession>
<dbReference type="InterPro" id="IPR033443">
    <property type="entry name" value="PROP1-like_PPR_dom"/>
</dbReference>
<dbReference type="Pfam" id="PF13812">
    <property type="entry name" value="PPR_3"/>
    <property type="match status" value="2"/>
</dbReference>
<feature type="region of interest" description="Disordered" evidence="3">
    <location>
        <begin position="677"/>
        <end position="699"/>
    </location>
</feature>
<evidence type="ECO:0000313" key="5">
    <source>
        <dbReference type="EMBL" id="CAK9100830.1"/>
    </source>
</evidence>
<feature type="repeat" description="PPR" evidence="2">
    <location>
        <begin position="406"/>
        <end position="440"/>
    </location>
</feature>
<feature type="repeat" description="PPR" evidence="2">
    <location>
        <begin position="58"/>
        <end position="92"/>
    </location>
</feature>
<evidence type="ECO:0000259" key="4">
    <source>
        <dbReference type="Pfam" id="PF17177"/>
    </source>
</evidence>
<dbReference type="InterPro" id="IPR002885">
    <property type="entry name" value="PPR_rpt"/>
</dbReference>
<evidence type="ECO:0000256" key="3">
    <source>
        <dbReference type="SAM" id="MobiDB-lite"/>
    </source>
</evidence>
<reference evidence="5 6" key="1">
    <citation type="submission" date="2024-02" db="EMBL/GenBank/DDBJ databases">
        <authorList>
            <person name="Chen Y."/>
            <person name="Shah S."/>
            <person name="Dougan E. K."/>
            <person name="Thang M."/>
            <person name="Chan C."/>
        </authorList>
    </citation>
    <scope>NUCLEOTIDE SEQUENCE [LARGE SCALE GENOMIC DNA]</scope>
</reference>
<comment type="caution">
    <text evidence="5">The sequence shown here is derived from an EMBL/GenBank/DDBJ whole genome shotgun (WGS) entry which is preliminary data.</text>
</comment>
<keyword evidence="1" id="KW-0677">Repeat</keyword>
<dbReference type="Pfam" id="PF13041">
    <property type="entry name" value="PPR_2"/>
    <property type="match status" value="1"/>
</dbReference>
<feature type="repeat" description="PPR" evidence="2">
    <location>
        <begin position="263"/>
        <end position="297"/>
    </location>
</feature>
<organism evidence="5 6">
    <name type="scientific">Durusdinium trenchii</name>
    <dbReference type="NCBI Taxonomy" id="1381693"/>
    <lineage>
        <taxon>Eukaryota</taxon>
        <taxon>Sar</taxon>
        <taxon>Alveolata</taxon>
        <taxon>Dinophyceae</taxon>
        <taxon>Suessiales</taxon>
        <taxon>Symbiodiniaceae</taxon>
        <taxon>Durusdinium</taxon>
    </lineage>
</organism>
<feature type="repeat" description="PPR" evidence="2">
    <location>
        <begin position="163"/>
        <end position="197"/>
    </location>
</feature>
<dbReference type="Gene3D" id="1.25.40.10">
    <property type="entry name" value="Tetratricopeptide repeat domain"/>
    <property type="match status" value="3"/>
</dbReference>
<feature type="repeat" description="PPR" evidence="2">
    <location>
        <begin position="298"/>
        <end position="332"/>
    </location>
</feature>
<feature type="domain" description="PROP1-like PPR" evidence="4">
    <location>
        <begin position="77"/>
        <end position="180"/>
    </location>
</feature>